<reference evidence="2" key="1">
    <citation type="submission" date="2023-06" db="EMBL/GenBank/DDBJ databases">
        <title>Genome sequence of Methancorpusculaceae sp. Ag1.</title>
        <authorList>
            <person name="Protasov E."/>
            <person name="Platt K."/>
            <person name="Poehlein A."/>
            <person name="Daniel R."/>
            <person name="Brune A."/>
        </authorList>
    </citation>
    <scope>NUCLEOTIDE SEQUENCE</scope>
    <source>
        <strain evidence="2">Ag1</strain>
    </source>
</reference>
<organism evidence="2 3">
    <name type="scientific">Methanorbis furvi</name>
    <dbReference type="NCBI Taxonomy" id="3028299"/>
    <lineage>
        <taxon>Archaea</taxon>
        <taxon>Methanobacteriati</taxon>
        <taxon>Methanobacteriota</taxon>
        <taxon>Stenosarchaea group</taxon>
        <taxon>Methanomicrobia</taxon>
        <taxon>Methanomicrobiales</taxon>
        <taxon>Methanocorpusculaceae</taxon>
        <taxon>Methanorbis</taxon>
    </lineage>
</organism>
<proteinExistence type="predicted"/>
<sequence length="107" mass="11376">MNCKTKFASIEARLEHLESENARLSALLGFQENLLKQLHEKTSTSPTPPEPDAQKDVPLGVVAVGCGLSIAALSALCALGLLSPKNVSTSEKPEVKEGNSNVYIICN</sequence>
<dbReference type="AlphaFoldDB" id="A0AAE4MBJ8"/>
<feature type="transmembrane region" description="Helical" evidence="1">
    <location>
        <begin position="59"/>
        <end position="82"/>
    </location>
</feature>
<dbReference type="EMBL" id="JAWDKA010000001">
    <property type="protein sequence ID" value="MDV0440967.1"/>
    <property type="molecule type" value="Genomic_DNA"/>
</dbReference>
<keyword evidence="1" id="KW-1133">Transmembrane helix</keyword>
<dbReference type="RefSeq" id="WP_338093362.1">
    <property type="nucleotide sequence ID" value="NZ_JAWDKA010000001.1"/>
</dbReference>
<evidence type="ECO:0000313" key="2">
    <source>
        <dbReference type="EMBL" id="MDV0440967.1"/>
    </source>
</evidence>
<keyword evidence="1" id="KW-0812">Transmembrane</keyword>
<comment type="caution">
    <text evidence="2">The sequence shown here is derived from an EMBL/GenBank/DDBJ whole genome shotgun (WGS) entry which is preliminary data.</text>
</comment>
<keyword evidence="1" id="KW-0472">Membrane</keyword>
<evidence type="ECO:0000313" key="3">
    <source>
        <dbReference type="Proteomes" id="UP001273136"/>
    </source>
</evidence>
<dbReference type="Proteomes" id="UP001273136">
    <property type="component" value="Unassembled WGS sequence"/>
</dbReference>
<keyword evidence="3" id="KW-1185">Reference proteome</keyword>
<name>A0AAE4MBJ8_9EURY</name>
<protein>
    <submittedName>
        <fullName evidence="2">Uncharacterized protein</fullName>
    </submittedName>
</protein>
<accession>A0AAE4MBJ8</accession>
<evidence type="ECO:0000256" key="1">
    <source>
        <dbReference type="SAM" id="Phobius"/>
    </source>
</evidence>
<gene>
    <name evidence="2" type="ORF">McpAg1_01460</name>
</gene>